<keyword evidence="5" id="KW-1185">Reference proteome</keyword>
<accession>A0A128A2W4</accession>
<protein>
    <submittedName>
        <fullName evidence="4">50S ribosomal protein L4</fullName>
    </submittedName>
</protein>
<gene>
    <name evidence="4" type="primary">rpl</name>
    <name evidence="4" type="ORF">NDEV_0930</name>
</gene>
<dbReference type="SUPFAM" id="SSF52166">
    <property type="entry name" value="Ribosomal protein L4"/>
    <property type="match status" value="1"/>
</dbReference>
<dbReference type="Pfam" id="PF00573">
    <property type="entry name" value="Ribosomal_L4"/>
    <property type="match status" value="1"/>
</dbReference>
<dbReference type="Proteomes" id="UP000196239">
    <property type="component" value="Chromosome 1"/>
</dbReference>
<evidence type="ECO:0000256" key="1">
    <source>
        <dbReference type="ARBA" id="ARBA00010528"/>
    </source>
</evidence>
<comment type="similarity">
    <text evidence="1">Belongs to the universal ribosomal protein uL4 family.</text>
</comment>
<sequence>MKVPVFTTTGTSDGDIELPLVFSTPVRNELIHKAYIHLESHAFQRQGRYPNAGMDVVAESNSPPTGHHQARVARMAGGGGGRQGQAGGVAMTRKGRQAHPPTSERVIHKMLNKKENRLALCSALAATTSSTLVKLRGHKVDKIASFPVVVSDQIESIHKSKELAKVFDSLNLSQDIERLRSRLKGRSGKPLLRGRMTKVGKSILLVVKDSKNLSKAAHSLLGVDVVDAKNLSVLDLAPGAMPIRLTVFTKGAIEEISKIKSPHLEIMVTTK</sequence>
<proteinExistence type="inferred from homology"/>
<dbReference type="GO" id="GO:1990904">
    <property type="term" value="C:ribonucleoprotein complex"/>
    <property type="evidence" value="ECO:0007669"/>
    <property type="project" value="UniProtKB-KW"/>
</dbReference>
<evidence type="ECO:0000313" key="4">
    <source>
        <dbReference type="EMBL" id="CUR51695.1"/>
    </source>
</evidence>
<evidence type="ECO:0000313" key="5">
    <source>
        <dbReference type="Proteomes" id="UP000196239"/>
    </source>
</evidence>
<organism evidence="4 5">
    <name type="scientific">Nitrosotalea devaniterrae</name>
    <dbReference type="NCBI Taxonomy" id="1078905"/>
    <lineage>
        <taxon>Archaea</taxon>
        <taxon>Nitrososphaerota</taxon>
        <taxon>Nitrososphaeria</taxon>
        <taxon>Nitrosotaleales</taxon>
        <taxon>Nitrosotaleaceae</taxon>
        <taxon>Nitrosotalea</taxon>
    </lineage>
</organism>
<dbReference type="EMBL" id="LN890280">
    <property type="protein sequence ID" value="CUR51695.1"/>
    <property type="molecule type" value="Genomic_DNA"/>
</dbReference>
<reference evidence="5" key="1">
    <citation type="submission" date="2015-10" db="EMBL/GenBank/DDBJ databases">
        <authorList>
            <person name="Lehtovirta-Morley L.E."/>
            <person name="Vieille C."/>
        </authorList>
    </citation>
    <scope>NUCLEOTIDE SEQUENCE [LARGE SCALE GENOMIC DNA]</scope>
</reference>
<dbReference type="GO" id="GO:0003735">
    <property type="term" value="F:structural constituent of ribosome"/>
    <property type="evidence" value="ECO:0007669"/>
    <property type="project" value="InterPro"/>
</dbReference>
<dbReference type="GO" id="GO:0006412">
    <property type="term" value="P:translation"/>
    <property type="evidence" value="ECO:0007669"/>
    <property type="project" value="InterPro"/>
</dbReference>
<dbReference type="Gene3D" id="3.40.1370.10">
    <property type="match status" value="1"/>
</dbReference>
<keyword evidence="2 4" id="KW-0689">Ribosomal protein</keyword>
<keyword evidence="3" id="KW-0687">Ribonucleoprotein</keyword>
<dbReference type="PANTHER" id="PTHR19431">
    <property type="entry name" value="60S RIBOSOMAL PROTEIN L4"/>
    <property type="match status" value="1"/>
</dbReference>
<dbReference type="GO" id="GO:0005840">
    <property type="term" value="C:ribosome"/>
    <property type="evidence" value="ECO:0007669"/>
    <property type="project" value="UniProtKB-KW"/>
</dbReference>
<dbReference type="InterPro" id="IPR045240">
    <property type="entry name" value="Ribosomal_uL4_euk/arch"/>
</dbReference>
<evidence type="ECO:0000256" key="2">
    <source>
        <dbReference type="ARBA" id="ARBA00022980"/>
    </source>
</evidence>
<dbReference type="KEGG" id="ndv:NDEV_0930"/>
<dbReference type="AlphaFoldDB" id="A0A128A2W4"/>
<dbReference type="InterPro" id="IPR002136">
    <property type="entry name" value="Ribosomal_uL4"/>
</dbReference>
<evidence type="ECO:0000256" key="3">
    <source>
        <dbReference type="ARBA" id="ARBA00023274"/>
    </source>
</evidence>
<name>A0A128A2W4_9ARCH</name>
<dbReference type="InterPro" id="IPR023574">
    <property type="entry name" value="Ribosomal_uL4_dom_sf"/>
</dbReference>